<accession>A0A9D3RKB3</accession>
<dbReference type="GO" id="GO:0016020">
    <property type="term" value="C:membrane"/>
    <property type="evidence" value="ECO:0007669"/>
    <property type="project" value="UniProtKB-SubCell"/>
</dbReference>
<reference evidence="7" key="1">
    <citation type="submission" date="2021-01" db="EMBL/GenBank/DDBJ databases">
        <title>A chromosome-scale assembly of European eel, Anguilla anguilla.</title>
        <authorList>
            <person name="Henkel C."/>
            <person name="Jong-Raadsen S.A."/>
            <person name="Dufour S."/>
            <person name="Weltzien F.-A."/>
            <person name="Palstra A.P."/>
            <person name="Pelster B."/>
            <person name="Spaink H.P."/>
            <person name="Van Den Thillart G.E."/>
            <person name="Jansen H."/>
            <person name="Zahm M."/>
            <person name="Klopp C."/>
            <person name="Cedric C."/>
            <person name="Louis A."/>
            <person name="Berthelot C."/>
            <person name="Parey E."/>
            <person name="Roest Crollius H."/>
            <person name="Montfort J."/>
            <person name="Robinson-Rechavi M."/>
            <person name="Bucao C."/>
            <person name="Bouchez O."/>
            <person name="Gislard M."/>
            <person name="Lluch J."/>
            <person name="Milhes M."/>
            <person name="Lampietro C."/>
            <person name="Lopez Roques C."/>
            <person name="Donnadieu C."/>
            <person name="Braasch I."/>
            <person name="Desvignes T."/>
            <person name="Postlethwait J."/>
            <person name="Bobe J."/>
            <person name="Guiguen Y."/>
            <person name="Dirks R."/>
        </authorList>
    </citation>
    <scope>NUCLEOTIDE SEQUENCE</scope>
    <source>
        <strain evidence="7">Tag_6206</strain>
        <tissue evidence="7">Liver</tissue>
    </source>
</reference>
<gene>
    <name evidence="7" type="ORF">ANANG_G00276610</name>
</gene>
<name>A0A9D3RKB3_ANGAN</name>
<keyword evidence="2 6" id="KW-0812">Transmembrane</keyword>
<feature type="region of interest" description="Disordered" evidence="5">
    <location>
        <begin position="213"/>
        <end position="237"/>
    </location>
</feature>
<evidence type="ECO:0000256" key="5">
    <source>
        <dbReference type="SAM" id="MobiDB-lite"/>
    </source>
</evidence>
<proteinExistence type="predicted"/>
<evidence type="ECO:0000256" key="6">
    <source>
        <dbReference type="SAM" id="Phobius"/>
    </source>
</evidence>
<evidence type="ECO:0000313" key="7">
    <source>
        <dbReference type="EMBL" id="KAG5833503.1"/>
    </source>
</evidence>
<dbReference type="Gene3D" id="1.20.140.150">
    <property type="match status" value="1"/>
</dbReference>
<keyword evidence="8" id="KW-1185">Reference proteome</keyword>
<dbReference type="AlphaFoldDB" id="A0A9D3RKB3"/>
<evidence type="ECO:0000256" key="4">
    <source>
        <dbReference type="ARBA" id="ARBA00023136"/>
    </source>
</evidence>
<evidence type="ECO:0000256" key="3">
    <source>
        <dbReference type="ARBA" id="ARBA00022989"/>
    </source>
</evidence>
<feature type="compositionally biased region" description="Low complexity" evidence="5">
    <location>
        <begin position="17"/>
        <end position="26"/>
    </location>
</feature>
<dbReference type="EMBL" id="JAFIRN010000016">
    <property type="protein sequence ID" value="KAG5833503.1"/>
    <property type="molecule type" value="Genomic_DNA"/>
</dbReference>
<feature type="compositionally biased region" description="Low complexity" evidence="5">
    <location>
        <begin position="56"/>
        <end position="66"/>
    </location>
</feature>
<evidence type="ECO:0000256" key="1">
    <source>
        <dbReference type="ARBA" id="ARBA00004141"/>
    </source>
</evidence>
<comment type="subcellular location">
    <subcellularLocation>
        <location evidence="1">Membrane</location>
        <topology evidence="1">Multi-pass membrane protein</topology>
    </subcellularLocation>
</comment>
<dbReference type="Proteomes" id="UP001044222">
    <property type="component" value="Chromosome 16"/>
</dbReference>
<feature type="transmembrane region" description="Helical" evidence="6">
    <location>
        <begin position="162"/>
        <end position="186"/>
    </location>
</feature>
<keyword evidence="3 6" id="KW-1133">Transmembrane helix</keyword>
<sequence length="237" mass="24309">MGGGRGVDPDGRGHGAGSVAGVVRGGPHLRHLGRGVGGNMADVLLQPRPSHRRAGGHVLPGHRLPGPLRPRGDPRGPGADGGGAGGGDWRERQRHIRPALRVLRPAGAAGPDGLRAGGALQLLAGACALVPLSWNLNSVVANRTISFPPRFNVPPAPVSQEVGAGIAVGITAAILVTASGLAFLSYRFPFTVSPRKDRGGFETSSIGMSFSQQSVSVGDEGSYHGRDNQAFQSQESI</sequence>
<comment type="caution">
    <text evidence="7">The sequence shown here is derived from an EMBL/GenBank/DDBJ whole genome shotgun (WGS) entry which is preliminary data.</text>
</comment>
<evidence type="ECO:0000256" key="2">
    <source>
        <dbReference type="ARBA" id="ARBA00022692"/>
    </source>
</evidence>
<evidence type="ECO:0000313" key="8">
    <source>
        <dbReference type="Proteomes" id="UP001044222"/>
    </source>
</evidence>
<keyword evidence="4 6" id="KW-0472">Membrane</keyword>
<feature type="region of interest" description="Disordered" evidence="5">
    <location>
        <begin position="50"/>
        <end position="90"/>
    </location>
</feature>
<dbReference type="InterPro" id="IPR004031">
    <property type="entry name" value="PMP22/EMP/MP20/Claudin"/>
</dbReference>
<organism evidence="7 8">
    <name type="scientific">Anguilla anguilla</name>
    <name type="common">European freshwater eel</name>
    <name type="synonym">Muraena anguilla</name>
    <dbReference type="NCBI Taxonomy" id="7936"/>
    <lineage>
        <taxon>Eukaryota</taxon>
        <taxon>Metazoa</taxon>
        <taxon>Chordata</taxon>
        <taxon>Craniata</taxon>
        <taxon>Vertebrata</taxon>
        <taxon>Euteleostomi</taxon>
        <taxon>Actinopterygii</taxon>
        <taxon>Neopterygii</taxon>
        <taxon>Teleostei</taxon>
        <taxon>Anguilliformes</taxon>
        <taxon>Anguillidae</taxon>
        <taxon>Anguilla</taxon>
    </lineage>
</organism>
<protein>
    <submittedName>
        <fullName evidence="7">Uncharacterized protein</fullName>
    </submittedName>
</protein>
<feature type="compositionally biased region" description="Gly residues" evidence="5">
    <location>
        <begin position="78"/>
        <end position="87"/>
    </location>
</feature>
<dbReference type="Pfam" id="PF13903">
    <property type="entry name" value="Claudin_2"/>
    <property type="match status" value="1"/>
</dbReference>
<feature type="region of interest" description="Disordered" evidence="5">
    <location>
        <begin position="1"/>
        <end position="34"/>
    </location>
</feature>